<sequence>MTCKSLQGAALAIISVSLTLIPFKASAAPDSLSYAPRSAFPYSFEHNVPPLHVF</sequence>
<gene>
    <name evidence="1" type="ORF">HAX54_016583</name>
</gene>
<dbReference type="EMBL" id="JACEIK010002074">
    <property type="protein sequence ID" value="MCD9558896.1"/>
    <property type="molecule type" value="Genomic_DNA"/>
</dbReference>
<evidence type="ECO:0000313" key="1">
    <source>
        <dbReference type="EMBL" id="MCD9558896.1"/>
    </source>
</evidence>
<organism evidence="1 2">
    <name type="scientific">Datura stramonium</name>
    <name type="common">Jimsonweed</name>
    <name type="synonym">Common thornapple</name>
    <dbReference type="NCBI Taxonomy" id="4076"/>
    <lineage>
        <taxon>Eukaryota</taxon>
        <taxon>Viridiplantae</taxon>
        <taxon>Streptophyta</taxon>
        <taxon>Embryophyta</taxon>
        <taxon>Tracheophyta</taxon>
        <taxon>Spermatophyta</taxon>
        <taxon>Magnoliopsida</taxon>
        <taxon>eudicotyledons</taxon>
        <taxon>Gunneridae</taxon>
        <taxon>Pentapetalae</taxon>
        <taxon>asterids</taxon>
        <taxon>lamiids</taxon>
        <taxon>Solanales</taxon>
        <taxon>Solanaceae</taxon>
        <taxon>Solanoideae</taxon>
        <taxon>Datureae</taxon>
        <taxon>Datura</taxon>
    </lineage>
</organism>
<keyword evidence="2" id="KW-1185">Reference proteome</keyword>
<accession>A0ABS8UM04</accession>
<evidence type="ECO:0000313" key="2">
    <source>
        <dbReference type="Proteomes" id="UP000823775"/>
    </source>
</evidence>
<feature type="non-terminal residue" evidence="1">
    <location>
        <position position="54"/>
    </location>
</feature>
<name>A0ABS8UM04_DATST</name>
<protein>
    <submittedName>
        <fullName evidence="1">Uncharacterized protein</fullName>
    </submittedName>
</protein>
<reference evidence="1 2" key="1">
    <citation type="journal article" date="2021" name="BMC Genomics">
        <title>Datura genome reveals duplications of psychoactive alkaloid biosynthetic genes and high mutation rate following tissue culture.</title>
        <authorList>
            <person name="Rajewski A."/>
            <person name="Carter-House D."/>
            <person name="Stajich J."/>
            <person name="Litt A."/>
        </authorList>
    </citation>
    <scope>NUCLEOTIDE SEQUENCE [LARGE SCALE GENOMIC DNA]</scope>
    <source>
        <strain evidence="1">AR-01</strain>
    </source>
</reference>
<comment type="caution">
    <text evidence="1">The sequence shown here is derived from an EMBL/GenBank/DDBJ whole genome shotgun (WGS) entry which is preliminary data.</text>
</comment>
<proteinExistence type="predicted"/>
<dbReference type="Proteomes" id="UP000823775">
    <property type="component" value="Unassembled WGS sequence"/>
</dbReference>